<dbReference type="RefSeq" id="WP_323221982.1">
    <property type="nucleotide sequence ID" value="NZ_JAYGHT010000136.1"/>
</dbReference>
<evidence type="ECO:0000313" key="3">
    <source>
        <dbReference type="Proteomes" id="UP001301728"/>
    </source>
</evidence>
<evidence type="ECO:0000313" key="2">
    <source>
        <dbReference type="EMBL" id="MEA5521673.1"/>
    </source>
</evidence>
<feature type="region of interest" description="Disordered" evidence="1">
    <location>
        <begin position="172"/>
        <end position="218"/>
    </location>
</feature>
<name>A0ABU5U4V7_9CYAN</name>
<evidence type="ECO:0000256" key="1">
    <source>
        <dbReference type="SAM" id="MobiDB-lite"/>
    </source>
</evidence>
<feature type="compositionally biased region" description="Low complexity" evidence="1">
    <location>
        <begin position="176"/>
        <end position="199"/>
    </location>
</feature>
<dbReference type="Proteomes" id="UP001301728">
    <property type="component" value="Unassembled WGS sequence"/>
</dbReference>
<reference evidence="2 3" key="1">
    <citation type="submission" date="2023-12" db="EMBL/GenBank/DDBJ databases">
        <title>Baltic Sea Cyanobacteria.</title>
        <authorList>
            <person name="Delbaje E."/>
            <person name="Fewer D.P."/>
            <person name="Shishido T.K."/>
        </authorList>
    </citation>
    <scope>NUCLEOTIDE SEQUENCE [LARGE SCALE GENOMIC DNA]</scope>
    <source>
        <strain evidence="2 3">CCNP 1315</strain>
    </source>
</reference>
<dbReference type="EMBL" id="JAYGHT010000136">
    <property type="protein sequence ID" value="MEA5521673.1"/>
    <property type="molecule type" value="Genomic_DNA"/>
</dbReference>
<proteinExistence type="predicted"/>
<sequence>MLAIIQFPKRWYRPVLLALGIVLLTIVGSAIESSQFQGLARVRGLTNGVAIAQQPQTRAVRIRDVWQQVYQQMPDIPKKNEYISLETGEVASDDTLIGRLIRYHVYVKGRSPLSRFDWKLTLADYLGVNEGMLDSQYPGAGSLQQNPLDGDRETVRSFNRKQRQELVDILVNSFDPNSSENASGSPSSSSEDTTQTSPEGSSPLPPIPEPGDAELLQL</sequence>
<protein>
    <submittedName>
        <fullName evidence="2">Uncharacterized protein</fullName>
    </submittedName>
</protein>
<organism evidence="2 3">
    <name type="scientific">Limnoraphis robusta CCNP1315</name>
    <dbReference type="NCBI Taxonomy" id="3110306"/>
    <lineage>
        <taxon>Bacteria</taxon>
        <taxon>Bacillati</taxon>
        <taxon>Cyanobacteriota</taxon>
        <taxon>Cyanophyceae</taxon>
        <taxon>Oscillatoriophycideae</taxon>
        <taxon>Oscillatoriales</taxon>
        <taxon>Sirenicapillariaceae</taxon>
        <taxon>Limnoraphis</taxon>
    </lineage>
</organism>
<comment type="caution">
    <text evidence="2">The sequence shown here is derived from an EMBL/GenBank/DDBJ whole genome shotgun (WGS) entry which is preliminary data.</text>
</comment>
<accession>A0ABU5U4V7</accession>
<keyword evidence="3" id="KW-1185">Reference proteome</keyword>
<gene>
    <name evidence="2" type="ORF">VB854_22295</name>
</gene>